<dbReference type="EMBL" id="JXSQ01000006">
    <property type="protein sequence ID" value="KIP52808.1"/>
    <property type="molecule type" value="Genomic_DNA"/>
</dbReference>
<evidence type="ECO:0008006" key="3">
    <source>
        <dbReference type="Google" id="ProtNLM"/>
    </source>
</evidence>
<protein>
    <recommendedName>
        <fullName evidence="3">Peptide/nickel transport system substrate-binding protein</fullName>
    </recommendedName>
</protein>
<evidence type="ECO:0000313" key="2">
    <source>
        <dbReference type="Proteomes" id="UP000032120"/>
    </source>
</evidence>
<organism evidence="1 2">
    <name type="scientific">Leucobacter komagatae</name>
    <dbReference type="NCBI Taxonomy" id="55969"/>
    <lineage>
        <taxon>Bacteria</taxon>
        <taxon>Bacillati</taxon>
        <taxon>Actinomycetota</taxon>
        <taxon>Actinomycetes</taxon>
        <taxon>Micrococcales</taxon>
        <taxon>Microbacteriaceae</taxon>
        <taxon>Leucobacter</taxon>
    </lineage>
</organism>
<accession>A0A0D0ITG2</accession>
<name>A0A0D0ITG2_9MICO</name>
<dbReference type="AlphaFoldDB" id="A0A0D0ITG2"/>
<reference evidence="1 2" key="1">
    <citation type="submission" date="2015-01" db="EMBL/GenBank/DDBJ databases">
        <title>Draft genome sequence of Leucobacter komagatae strain VKM ST2845.</title>
        <authorList>
            <person name="Karlyshev A.V."/>
            <person name="Kudryashova E.B."/>
        </authorList>
    </citation>
    <scope>NUCLEOTIDE SEQUENCE [LARGE SCALE GENOMIC DNA]</scope>
    <source>
        <strain evidence="1 2">VKM ST2845</strain>
    </source>
</reference>
<sequence>MKNEPTQTIGWVSNNPGYQAGDTELARLEKEYRGSATIEDAQGLYDEMQQYIEDLRPLSRLGDTHDMFASSSRLDNIKVFDASITWWNVTEVD</sequence>
<keyword evidence="2" id="KW-1185">Reference proteome</keyword>
<proteinExistence type="predicted"/>
<dbReference type="Proteomes" id="UP000032120">
    <property type="component" value="Unassembled WGS sequence"/>
</dbReference>
<comment type="caution">
    <text evidence="1">The sequence shown here is derived from an EMBL/GenBank/DDBJ whole genome shotgun (WGS) entry which is preliminary data.</text>
</comment>
<gene>
    <name evidence="1" type="ORF">SD72_06160</name>
</gene>
<dbReference type="RefSeq" id="WP_042543577.1">
    <property type="nucleotide sequence ID" value="NZ_JXSQ01000006.1"/>
</dbReference>
<evidence type="ECO:0000313" key="1">
    <source>
        <dbReference type="EMBL" id="KIP52808.1"/>
    </source>
</evidence>